<evidence type="ECO:0000313" key="1">
    <source>
        <dbReference type="EMBL" id="GFT02774.1"/>
    </source>
</evidence>
<dbReference type="OrthoDB" id="6343110at2759"/>
<comment type="caution">
    <text evidence="1">The sequence shown here is derived from an EMBL/GenBank/DDBJ whole genome shotgun (WGS) entry which is preliminary data.</text>
</comment>
<organism evidence="1 2">
    <name type="scientific">Nephila pilipes</name>
    <name type="common">Giant wood spider</name>
    <name type="synonym">Nephila maculata</name>
    <dbReference type="NCBI Taxonomy" id="299642"/>
    <lineage>
        <taxon>Eukaryota</taxon>
        <taxon>Metazoa</taxon>
        <taxon>Ecdysozoa</taxon>
        <taxon>Arthropoda</taxon>
        <taxon>Chelicerata</taxon>
        <taxon>Arachnida</taxon>
        <taxon>Araneae</taxon>
        <taxon>Araneomorphae</taxon>
        <taxon>Entelegynae</taxon>
        <taxon>Araneoidea</taxon>
        <taxon>Nephilidae</taxon>
        <taxon>Nephila</taxon>
    </lineage>
</organism>
<keyword evidence="2" id="KW-1185">Reference proteome</keyword>
<protein>
    <submittedName>
        <fullName evidence="1">Uncharacterized protein</fullName>
    </submittedName>
</protein>
<evidence type="ECO:0000313" key="2">
    <source>
        <dbReference type="Proteomes" id="UP000887013"/>
    </source>
</evidence>
<dbReference type="EMBL" id="BMAW01007199">
    <property type="protein sequence ID" value="GFT02774.1"/>
    <property type="molecule type" value="Genomic_DNA"/>
</dbReference>
<name>A0A8X6NAF2_NEPPI</name>
<gene>
    <name evidence="1" type="primary">AVEN_78059_1</name>
    <name evidence="1" type="ORF">NPIL_330011</name>
</gene>
<feature type="non-terminal residue" evidence="1">
    <location>
        <position position="1"/>
    </location>
</feature>
<reference evidence="1" key="1">
    <citation type="submission" date="2020-08" db="EMBL/GenBank/DDBJ databases">
        <title>Multicomponent nature underlies the extraordinary mechanical properties of spider dragline silk.</title>
        <authorList>
            <person name="Kono N."/>
            <person name="Nakamura H."/>
            <person name="Mori M."/>
            <person name="Yoshida Y."/>
            <person name="Ohtoshi R."/>
            <person name="Malay A.D."/>
            <person name="Moran D.A.P."/>
            <person name="Tomita M."/>
            <person name="Numata K."/>
            <person name="Arakawa K."/>
        </authorList>
    </citation>
    <scope>NUCLEOTIDE SEQUENCE</scope>
</reference>
<sequence>ISVFNLKALSGAPDSLDWNKRKALDYLRSQSTADVNMISTYLIQLALNADRVRFIKDLDPDLTLGEMN</sequence>
<dbReference type="Proteomes" id="UP000887013">
    <property type="component" value="Unassembled WGS sequence"/>
</dbReference>
<accession>A0A8X6NAF2</accession>
<dbReference type="AlphaFoldDB" id="A0A8X6NAF2"/>
<proteinExistence type="predicted"/>